<feature type="binding site" evidence="7 8">
    <location>
        <position position="104"/>
    </location>
    <ligand>
        <name>S-adenosyl-L-methionine</name>
        <dbReference type="ChEBI" id="CHEBI:59789"/>
    </ligand>
</feature>
<keyword evidence="2 7" id="KW-0698">rRNA processing</keyword>
<reference evidence="10" key="2">
    <citation type="submission" date="2020-09" db="EMBL/GenBank/DDBJ databases">
        <authorList>
            <person name="Sun Q."/>
            <person name="Zhou Y."/>
        </authorList>
    </citation>
    <scope>NUCLEOTIDE SEQUENCE</scope>
    <source>
        <strain evidence="10">CGMCC 1.12921</strain>
    </source>
</reference>
<dbReference type="PROSITE" id="PS01131">
    <property type="entry name" value="RRNA_A_DIMETH"/>
    <property type="match status" value="1"/>
</dbReference>
<comment type="catalytic activity">
    <reaction evidence="7">
        <text>adenosine(1518)/adenosine(1519) in 16S rRNA + 4 S-adenosyl-L-methionine = N(6)-dimethyladenosine(1518)/N(6)-dimethyladenosine(1519) in 16S rRNA + 4 S-adenosyl-L-homocysteine + 4 H(+)</text>
        <dbReference type="Rhea" id="RHEA:19609"/>
        <dbReference type="Rhea" id="RHEA-COMP:10232"/>
        <dbReference type="Rhea" id="RHEA-COMP:10233"/>
        <dbReference type="ChEBI" id="CHEBI:15378"/>
        <dbReference type="ChEBI" id="CHEBI:57856"/>
        <dbReference type="ChEBI" id="CHEBI:59789"/>
        <dbReference type="ChEBI" id="CHEBI:74411"/>
        <dbReference type="ChEBI" id="CHEBI:74493"/>
        <dbReference type="EC" id="2.1.1.182"/>
    </reaction>
</comment>
<dbReference type="Gene3D" id="3.40.50.150">
    <property type="entry name" value="Vaccinia Virus protein VP39"/>
    <property type="match status" value="1"/>
</dbReference>
<dbReference type="GO" id="GO:0003723">
    <property type="term" value="F:RNA binding"/>
    <property type="evidence" value="ECO:0007669"/>
    <property type="project" value="UniProtKB-UniRule"/>
</dbReference>
<dbReference type="InterPro" id="IPR020598">
    <property type="entry name" value="rRNA_Ade_methylase_Trfase_N"/>
</dbReference>
<evidence type="ECO:0000256" key="6">
    <source>
        <dbReference type="ARBA" id="ARBA00022884"/>
    </source>
</evidence>
<comment type="caution">
    <text evidence="10">The sequence shown here is derived from an EMBL/GenBank/DDBJ whole genome shotgun (WGS) entry which is preliminary data.</text>
</comment>
<feature type="domain" description="Ribosomal RNA adenine methylase transferase N-terminal" evidence="9">
    <location>
        <begin position="37"/>
        <end position="214"/>
    </location>
</feature>
<dbReference type="InterPro" id="IPR029063">
    <property type="entry name" value="SAM-dependent_MTases_sf"/>
</dbReference>
<dbReference type="Gene3D" id="1.10.8.100">
    <property type="entry name" value="Ribosomal RNA adenine dimethylase-like, domain 2"/>
    <property type="match status" value="1"/>
</dbReference>
<dbReference type="PANTHER" id="PTHR11727:SF7">
    <property type="entry name" value="DIMETHYLADENOSINE TRANSFERASE-RELATED"/>
    <property type="match status" value="1"/>
</dbReference>
<gene>
    <name evidence="7 10" type="primary">rsmA</name>
    <name evidence="7" type="synonym">ksgA</name>
    <name evidence="10" type="ORF">GCM10011342_12330</name>
</gene>
<evidence type="ECO:0000256" key="5">
    <source>
        <dbReference type="ARBA" id="ARBA00022691"/>
    </source>
</evidence>
<dbReference type="PANTHER" id="PTHR11727">
    <property type="entry name" value="DIMETHYLADENOSINE TRANSFERASE"/>
    <property type="match status" value="1"/>
</dbReference>
<sequence>MSMYPGSALPPLRDVIDRHELGAKKALGQHFLLDLNITRKIARLSGLERSETVVEIGPGPGGLTRALLETGADMIAIERDRRCIGALEELKPHYDGRLLLVEDDALIADEPALLALHGVNGTVRLASNLPYNISTELLIKWLKVTPRWWTSMTLMFQKEVGDRILAQPGSKTYGRLSVISQAMSKPEKGFVLPARAFTPAPKIDSIVLNFTPNPDISVDPLLLEKITAAAFSQRRKMLRSSLKAIFGNEVEAKLEEVGIPATRRAEDVPVKGYVKLCELL</sequence>
<feature type="binding site" evidence="7 8">
    <location>
        <position position="128"/>
    </location>
    <ligand>
        <name>S-adenosyl-L-methionine</name>
        <dbReference type="ChEBI" id="CHEBI:59789"/>
    </ligand>
</feature>
<keyword evidence="3 7" id="KW-0489">Methyltransferase</keyword>
<dbReference type="EMBL" id="BMGH01000001">
    <property type="protein sequence ID" value="GGD04902.1"/>
    <property type="molecule type" value="Genomic_DNA"/>
</dbReference>
<dbReference type="HAMAP" id="MF_00607">
    <property type="entry name" value="16SrRNA_methyltr_A"/>
    <property type="match status" value="1"/>
</dbReference>
<proteinExistence type="inferred from homology"/>
<evidence type="ECO:0000256" key="7">
    <source>
        <dbReference type="HAMAP-Rule" id="MF_00607"/>
    </source>
</evidence>
<evidence type="ECO:0000313" key="11">
    <source>
        <dbReference type="Proteomes" id="UP000613582"/>
    </source>
</evidence>
<comment type="function">
    <text evidence="7">Specifically dimethylates two adjacent adenosines (A1518 and A1519) in the loop of a conserved hairpin near the 3'-end of 16S rRNA in the 30S particle. May play a critical role in biogenesis of 30S subunits.</text>
</comment>
<keyword evidence="1 7" id="KW-0963">Cytoplasm</keyword>
<evidence type="ECO:0000256" key="2">
    <source>
        <dbReference type="ARBA" id="ARBA00022552"/>
    </source>
</evidence>
<comment type="subcellular location">
    <subcellularLocation>
        <location evidence="7">Cytoplasm</location>
    </subcellularLocation>
</comment>
<keyword evidence="5 7" id="KW-0949">S-adenosyl-L-methionine</keyword>
<evidence type="ECO:0000256" key="8">
    <source>
        <dbReference type="PROSITE-ProRule" id="PRU01026"/>
    </source>
</evidence>
<organism evidence="10 11">
    <name type="scientific">Aquisalinus flavus</name>
    <dbReference type="NCBI Taxonomy" id="1526572"/>
    <lineage>
        <taxon>Bacteria</taxon>
        <taxon>Pseudomonadati</taxon>
        <taxon>Pseudomonadota</taxon>
        <taxon>Alphaproteobacteria</taxon>
        <taxon>Parvularculales</taxon>
        <taxon>Parvularculaceae</taxon>
        <taxon>Aquisalinus</taxon>
    </lineage>
</organism>
<keyword evidence="11" id="KW-1185">Reference proteome</keyword>
<feature type="binding site" evidence="7 8">
    <location>
        <position position="78"/>
    </location>
    <ligand>
        <name>S-adenosyl-L-methionine</name>
        <dbReference type="ChEBI" id="CHEBI:59789"/>
    </ligand>
</feature>
<dbReference type="EC" id="2.1.1.182" evidence="7"/>
<dbReference type="PROSITE" id="PS51689">
    <property type="entry name" value="SAM_RNA_A_N6_MT"/>
    <property type="match status" value="1"/>
</dbReference>
<feature type="binding site" evidence="7 8">
    <location>
        <position position="32"/>
    </location>
    <ligand>
        <name>S-adenosyl-L-methionine</name>
        <dbReference type="ChEBI" id="CHEBI:59789"/>
    </ligand>
</feature>
<keyword evidence="6 7" id="KW-0694">RNA-binding</keyword>
<dbReference type="InterPro" id="IPR020596">
    <property type="entry name" value="rRNA_Ade_Mease_Trfase_CS"/>
</dbReference>
<feature type="binding site" evidence="7 8">
    <location>
        <position position="57"/>
    </location>
    <ligand>
        <name>S-adenosyl-L-methionine</name>
        <dbReference type="ChEBI" id="CHEBI:59789"/>
    </ligand>
</feature>
<dbReference type="Proteomes" id="UP000613582">
    <property type="component" value="Unassembled WGS sequence"/>
</dbReference>
<comment type="similarity">
    <text evidence="7">Belongs to the class I-like SAM-binding methyltransferase superfamily. rRNA adenine N(6)-methyltransferase family. RsmA subfamily.</text>
</comment>
<protein>
    <recommendedName>
        <fullName evidence="7">Ribosomal RNA small subunit methyltransferase A</fullName>
        <ecNumber evidence="7">2.1.1.182</ecNumber>
    </recommendedName>
    <alternativeName>
        <fullName evidence="7">16S rRNA (adenine(1518)-N(6)/adenine(1519)-N(6))-dimethyltransferase</fullName>
    </alternativeName>
    <alternativeName>
        <fullName evidence="7">16S rRNA dimethyladenosine transferase</fullName>
    </alternativeName>
    <alternativeName>
        <fullName evidence="7">16S rRNA dimethylase</fullName>
    </alternativeName>
    <alternativeName>
        <fullName evidence="7">S-adenosylmethionine-6-N', N'-adenosyl(rRNA) dimethyltransferase</fullName>
    </alternativeName>
</protein>
<dbReference type="GO" id="GO:0005829">
    <property type="term" value="C:cytosol"/>
    <property type="evidence" value="ECO:0007669"/>
    <property type="project" value="TreeGrafter"/>
</dbReference>
<evidence type="ECO:0000313" key="10">
    <source>
        <dbReference type="EMBL" id="GGD04902.1"/>
    </source>
</evidence>
<name>A0A8J2Y635_9PROT</name>
<dbReference type="SMART" id="SM00650">
    <property type="entry name" value="rADc"/>
    <property type="match status" value="1"/>
</dbReference>
<dbReference type="GO" id="GO:0052908">
    <property type="term" value="F:16S rRNA (adenine(1518)-N(6)/adenine(1519)-N(6))-dimethyltransferase activity"/>
    <property type="evidence" value="ECO:0007669"/>
    <property type="project" value="UniProtKB-EC"/>
</dbReference>
<reference evidence="10" key="1">
    <citation type="journal article" date="2014" name="Int. J. Syst. Evol. Microbiol.">
        <title>Complete genome sequence of Corynebacterium casei LMG S-19264T (=DSM 44701T), isolated from a smear-ripened cheese.</title>
        <authorList>
            <consortium name="US DOE Joint Genome Institute (JGI-PGF)"/>
            <person name="Walter F."/>
            <person name="Albersmeier A."/>
            <person name="Kalinowski J."/>
            <person name="Ruckert C."/>
        </authorList>
    </citation>
    <scope>NUCLEOTIDE SEQUENCE</scope>
    <source>
        <strain evidence="10">CGMCC 1.12921</strain>
    </source>
</reference>
<evidence type="ECO:0000256" key="1">
    <source>
        <dbReference type="ARBA" id="ARBA00022490"/>
    </source>
</evidence>
<dbReference type="Pfam" id="PF00398">
    <property type="entry name" value="RrnaAD"/>
    <property type="match status" value="1"/>
</dbReference>
<dbReference type="FunFam" id="1.10.8.100:FF:000001">
    <property type="entry name" value="Ribosomal RNA small subunit methyltransferase A"/>
    <property type="match status" value="1"/>
</dbReference>
<keyword evidence="4 7" id="KW-0808">Transferase</keyword>
<evidence type="ECO:0000259" key="9">
    <source>
        <dbReference type="SMART" id="SM00650"/>
    </source>
</evidence>
<dbReference type="InterPro" id="IPR011530">
    <property type="entry name" value="rRNA_adenine_dimethylase"/>
</dbReference>
<accession>A0A8J2Y635</accession>
<dbReference type="SUPFAM" id="SSF53335">
    <property type="entry name" value="S-adenosyl-L-methionine-dependent methyltransferases"/>
    <property type="match status" value="1"/>
</dbReference>
<feature type="binding site" evidence="7 8">
    <location>
        <position position="30"/>
    </location>
    <ligand>
        <name>S-adenosyl-L-methionine</name>
        <dbReference type="ChEBI" id="CHEBI:59789"/>
    </ligand>
</feature>
<evidence type="ECO:0000256" key="4">
    <source>
        <dbReference type="ARBA" id="ARBA00022679"/>
    </source>
</evidence>
<dbReference type="NCBIfam" id="TIGR00755">
    <property type="entry name" value="ksgA"/>
    <property type="match status" value="1"/>
</dbReference>
<evidence type="ECO:0000256" key="3">
    <source>
        <dbReference type="ARBA" id="ARBA00022603"/>
    </source>
</evidence>
<dbReference type="AlphaFoldDB" id="A0A8J2Y635"/>
<dbReference type="InterPro" id="IPR001737">
    <property type="entry name" value="KsgA/Erm"/>
</dbReference>
<dbReference type="InterPro" id="IPR023165">
    <property type="entry name" value="rRNA_Ade_diMease-like_C"/>
</dbReference>